<sequence length="254" mass="28267">MSSKAKPSTTTPEETARLLAPSPPYQHQQPGSNQSHPLQHAPYHNPDDDDDGNEPISRPSGLPLLPTLRFVTGLLAVGAFVLLVVGIKHDRRRHRWQYNNGYAPAAVFVMISLLWQCLCVFHNFRLIVVLGKKHFNLCGGCGGRRKHCRKGGNYNILRGHPDGDNDGKNHWKSRRNLGLGVVDLAVFVALLPCWIVILSNRHGDAAAGLTGTVLFFEAFLVVFQIVPFLRRLIITTKEEYHYPISLPIAQAQMG</sequence>
<keyword evidence="2" id="KW-1133">Transmembrane helix</keyword>
<feature type="transmembrane region" description="Helical" evidence="2">
    <location>
        <begin position="67"/>
        <end position="87"/>
    </location>
</feature>
<protein>
    <submittedName>
        <fullName evidence="3">Uncharacterized protein</fullName>
    </submittedName>
</protein>
<proteinExistence type="predicted"/>
<evidence type="ECO:0000313" key="4">
    <source>
        <dbReference type="Proteomes" id="UP001201980"/>
    </source>
</evidence>
<accession>A0AAD5RUY3</accession>
<keyword evidence="4" id="KW-1185">Reference proteome</keyword>
<reference evidence="3" key="1">
    <citation type="submission" date="2022-07" db="EMBL/GenBank/DDBJ databases">
        <title>Draft genome sequence of Zalerion maritima ATCC 34329, a (micro)plastics degrading marine fungus.</title>
        <authorList>
            <person name="Paco A."/>
            <person name="Goncalves M.F.M."/>
            <person name="Rocha-Santos T.A.P."/>
            <person name="Alves A."/>
        </authorList>
    </citation>
    <scope>NUCLEOTIDE SEQUENCE</scope>
    <source>
        <strain evidence="3">ATCC 34329</strain>
    </source>
</reference>
<name>A0AAD5RUY3_9PEZI</name>
<dbReference type="AlphaFoldDB" id="A0AAD5RUY3"/>
<feature type="compositionally biased region" description="Polar residues" evidence="1">
    <location>
        <begin position="25"/>
        <end position="37"/>
    </location>
</feature>
<feature type="transmembrane region" description="Helical" evidence="2">
    <location>
        <begin position="102"/>
        <end position="124"/>
    </location>
</feature>
<evidence type="ECO:0000313" key="3">
    <source>
        <dbReference type="EMBL" id="KAJ2903640.1"/>
    </source>
</evidence>
<dbReference type="EMBL" id="JAKWBI020000076">
    <property type="protein sequence ID" value="KAJ2903640.1"/>
    <property type="molecule type" value="Genomic_DNA"/>
</dbReference>
<feature type="transmembrane region" description="Helical" evidence="2">
    <location>
        <begin position="177"/>
        <end position="199"/>
    </location>
</feature>
<evidence type="ECO:0000256" key="2">
    <source>
        <dbReference type="SAM" id="Phobius"/>
    </source>
</evidence>
<keyword evidence="2" id="KW-0812">Transmembrane</keyword>
<evidence type="ECO:0000256" key="1">
    <source>
        <dbReference type="SAM" id="MobiDB-lite"/>
    </source>
</evidence>
<keyword evidence="2" id="KW-0472">Membrane</keyword>
<gene>
    <name evidence="3" type="ORF">MKZ38_009583</name>
</gene>
<dbReference type="Proteomes" id="UP001201980">
    <property type="component" value="Unassembled WGS sequence"/>
</dbReference>
<comment type="caution">
    <text evidence="3">The sequence shown here is derived from an EMBL/GenBank/DDBJ whole genome shotgun (WGS) entry which is preliminary data.</text>
</comment>
<feature type="region of interest" description="Disordered" evidence="1">
    <location>
        <begin position="1"/>
        <end position="58"/>
    </location>
</feature>
<organism evidence="3 4">
    <name type="scientific">Zalerion maritima</name>
    <dbReference type="NCBI Taxonomy" id="339359"/>
    <lineage>
        <taxon>Eukaryota</taxon>
        <taxon>Fungi</taxon>
        <taxon>Dikarya</taxon>
        <taxon>Ascomycota</taxon>
        <taxon>Pezizomycotina</taxon>
        <taxon>Sordariomycetes</taxon>
        <taxon>Lulworthiomycetidae</taxon>
        <taxon>Lulworthiales</taxon>
        <taxon>Lulworthiaceae</taxon>
        <taxon>Zalerion</taxon>
    </lineage>
</organism>
<feature type="transmembrane region" description="Helical" evidence="2">
    <location>
        <begin position="205"/>
        <end position="229"/>
    </location>
</feature>
<feature type="compositionally biased region" description="Polar residues" evidence="1">
    <location>
        <begin position="1"/>
        <end position="13"/>
    </location>
</feature>